<protein>
    <submittedName>
        <fullName evidence="1">Uncharacterized protein</fullName>
    </submittedName>
</protein>
<name>A0A4R1HW92_PSEEN</name>
<reference evidence="1 2" key="1">
    <citation type="submission" date="2019-03" db="EMBL/GenBank/DDBJ databases">
        <title>Sequencing the genomes of 1000 actinobacteria strains.</title>
        <authorList>
            <person name="Klenk H.-P."/>
        </authorList>
    </citation>
    <scope>NUCLEOTIDE SEQUENCE [LARGE SCALE GENOMIC DNA]</scope>
    <source>
        <strain evidence="1 2">DSM 44969</strain>
    </source>
</reference>
<organism evidence="1 2">
    <name type="scientific">Pseudonocardia endophytica</name>
    <dbReference type="NCBI Taxonomy" id="401976"/>
    <lineage>
        <taxon>Bacteria</taxon>
        <taxon>Bacillati</taxon>
        <taxon>Actinomycetota</taxon>
        <taxon>Actinomycetes</taxon>
        <taxon>Pseudonocardiales</taxon>
        <taxon>Pseudonocardiaceae</taxon>
        <taxon>Pseudonocardia</taxon>
    </lineage>
</organism>
<keyword evidence="2" id="KW-1185">Reference proteome</keyword>
<dbReference type="Proteomes" id="UP000295560">
    <property type="component" value="Unassembled WGS sequence"/>
</dbReference>
<sequence>MPGLFGMGVPATVAMTVVALLVVLVVALPAGRDAVAVIAGQMARWPGRIRAELRGAAPLGVDGVGPGADTEVLDAVGAPGAGVRPVRRNVGETTPDIPVVTRGLPVVERPDRR</sequence>
<dbReference type="RefSeq" id="WP_132424068.1">
    <property type="nucleotide sequence ID" value="NZ_SMFZ01000001.1"/>
</dbReference>
<proteinExistence type="predicted"/>
<accession>A0A4R1HW92</accession>
<dbReference type="AlphaFoldDB" id="A0A4R1HW92"/>
<gene>
    <name evidence="1" type="ORF">EV378_2436</name>
</gene>
<comment type="caution">
    <text evidence="1">The sequence shown here is derived from an EMBL/GenBank/DDBJ whole genome shotgun (WGS) entry which is preliminary data.</text>
</comment>
<dbReference type="OrthoDB" id="3579715at2"/>
<evidence type="ECO:0000313" key="1">
    <source>
        <dbReference type="EMBL" id="TCK26598.1"/>
    </source>
</evidence>
<evidence type="ECO:0000313" key="2">
    <source>
        <dbReference type="Proteomes" id="UP000295560"/>
    </source>
</evidence>
<dbReference type="EMBL" id="SMFZ01000001">
    <property type="protein sequence ID" value="TCK26598.1"/>
    <property type="molecule type" value="Genomic_DNA"/>
</dbReference>